<dbReference type="AlphaFoldDB" id="A0AAV0Y238"/>
<accession>A0AAV0Y238</accession>
<proteinExistence type="predicted"/>
<evidence type="ECO:0000313" key="2">
    <source>
        <dbReference type="EMBL" id="CAI6374920.1"/>
    </source>
</evidence>
<keyword evidence="3" id="KW-1185">Reference proteome</keyword>
<keyword evidence="1" id="KW-1133">Transmembrane helix</keyword>
<evidence type="ECO:0008006" key="4">
    <source>
        <dbReference type="Google" id="ProtNLM"/>
    </source>
</evidence>
<sequence length="361" mass="41748">MINLARAGQIHAGVLSIEALHESMKEIKFSLPKGTSLPIDIDNIDDPYNLYQLSEVSVVYQNQLLMFNIKIPLVDQQNFILCNIIPMPIKIKNKQFAYVQNTYDYIAISPSNEYFTTFTPQQLNSCKRIVNYFICYAVQPLHSKNSNTNYEMALFTKQKENTQMCKYLYFELYGSIFHKLEFKNTWIYTVEHENVVLTCGVDERSENIELVGTGLLTIEEQCKGYASQNILQPVTSVQNSQLVDIIPETKIIMVDQKLKQDATFSIPLFKNMGKIEKLHDLNSISSFLDDINKDIDYQITKQSVHEVHKNYNYMFYSIVILFVILIVCSMIKKYCMVSTPPPVTLRDYNPVHFDSIRVTDV</sequence>
<dbReference type="Pfam" id="PF12259">
    <property type="entry name" value="Baculo_F"/>
    <property type="match status" value="1"/>
</dbReference>
<dbReference type="Proteomes" id="UP001160148">
    <property type="component" value="Unassembled WGS sequence"/>
</dbReference>
<dbReference type="EMBL" id="CARXXK010001250">
    <property type="protein sequence ID" value="CAI6374920.1"/>
    <property type="molecule type" value="Genomic_DNA"/>
</dbReference>
<evidence type="ECO:0000313" key="3">
    <source>
        <dbReference type="Proteomes" id="UP001160148"/>
    </source>
</evidence>
<dbReference type="InterPro" id="IPR022048">
    <property type="entry name" value="Envelope_fusion-like"/>
</dbReference>
<gene>
    <name evidence="2" type="ORF">MEUPH1_LOCUS28492</name>
</gene>
<protein>
    <recommendedName>
        <fullName evidence="4">Envelope fusion protein</fullName>
    </recommendedName>
</protein>
<reference evidence="2 3" key="1">
    <citation type="submission" date="2023-01" db="EMBL/GenBank/DDBJ databases">
        <authorList>
            <person name="Whitehead M."/>
        </authorList>
    </citation>
    <scope>NUCLEOTIDE SEQUENCE [LARGE SCALE GENOMIC DNA]</scope>
</reference>
<name>A0AAV0Y238_9HEMI</name>
<evidence type="ECO:0000256" key="1">
    <source>
        <dbReference type="SAM" id="Phobius"/>
    </source>
</evidence>
<keyword evidence="1" id="KW-0472">Membrane</keyword>
<comment type="caution">
    <text evidence="2">The sequence shown here is derived from an EMBL/GenBank/DDBJ whole genome shotgun (WGS) entry which is preliminary data.</text>
</comment>
<keyword evidence="1" id="KW-0812">Transmembrane</keyword>
<feature type="transmembrane region" description="Helical" evidence="1">
    <location>
        <begin position="313"/>
        <end position="331"/>
    </location>
</feature>
<organism evidence="2 3">
    <name type="scientific">Macrosiphum euphorbiae</name>
    <name type="common">potato aphid</name>
    <dbReference type="NCBI Taxonomy" id="13131"/>
    <lineage>
        <taxon>Eukaryota</taxon>
        <taxon>Metazoa</taxon>
        <taxon>Ecdysozoa</taxon>
        <taxon>Arthropoda</taxon>
        <taxon>Hexapoda</taxon>
        <taxon>Insecta</taxon>
        <taxon>Pterygota</taxon>
        <taxon>Neoptera</taxon>
        <taxon>Paraneoptera</taxon>
        <taxon>Hemiptera</taxon>
        <taxon>Sternorrhyncha</taxon>
        <taxon>Aphidomorpha</taxon>
        <taxon>Aphidoidea</taxon>
        <taxon>Aphididae</taxon>
        <taxon>Macrosiphini</taxon>
        <taxon>Macrosiphum</taxon>
    </lineage>
</organism>